<evidence type="ECO:0000256" key="2">
    <source>
        <dbReference type="ARBA" id="ARBA00008932"/>
    </source>
</evidence>
<evidence type="ECO:0000256" key="7">
    <source>
        <dbReference type="SAM" id="MobiDB-lite"/>
    </source>
</evidence>
<dbReference type="InterPro" id="IPR016763">
    <property type="entry name" value="VAP"/>
</dbReference>
<dbReference type="Proteomes" id="UP000218209">
    <property type="component" value="Unassembled WGS sequence"/>
</dbReference>
<feature type="transmembrane region" description="Helical" evidence="8">
    <location>
        <begin position="362"/>
        <end position="380"/>
    </location>
</feature>
<dbReference type="InterPro" id="IPR013783">
    <property type="entry name" value="Ig-like_fold"/>
</dbReference>
<evidence type="ECO:0000256" key="1">
    <source>
        <dbReference type="ARBA" id="ARBA00004211"/>
    </source>
</evidence>
<evidence type="ECO:0000256" key="3">
    <source>
        <dbReference type="ARBA" id="ARBA00022692"/>
    </source>
</evidence>
<dbReference type="InterPro" id="IPR000535">
    <property type="entry name" value="MSP_dom"/>
</dbReference>
<evidence type="ECO:0000259" key="9">
    <source>
        <dbReference type="PROSITE" id="PS50202"/>
    </source>
</evidence>
<dbReference type="GO" id="GO:0005886">
    <property type="term" value="C:plasma membrane"/>
    <property type="evidence" value="ECO:0007669"/>
    <property type="project" value="TreeGrafter"/>
</dbReference>
<dbReference type="PROSITE" id="PS50202">
    <property type="entry name" value="MSP"/>
    <property type="match status" value="1"/>
</dbReference>
<dbReference type="GO" id="GO:0061817">
    <property type="term" value="P:endoplasmic reticulum-plasma membrane tethering"/>
    <property type="evidence" value="ECO:0007669"/>
    <property type="project" value="TreeGrafter"/>
</dbReference>
<dbReference type="AlphaFoldDB" id="A0A1X6NNC1"/>
<evidence type="ECO:0000313" key="11">
    <source>
        <dbReference type="Proteomes" id="UP000218209"/>
    </source>
</evidence>
<dbReference type="Gene3D" id="2.60.40.10">
    <property type="entry name" value="Immunoglobulins"/>
    <property type="match status" value="1"/>
</dbReference>
<comment type="subcellular location">
    <subcellularLocation>
        <location evidence="1">Membrane</location>
        <topology evidence="1">Single-pass type IV membrane protein</topology>
    </subcellularLocation>
</comment>
<evidence type="ECO:0000313" key="10">
    <source>
        <dbReference type="EMBL" id="OSX70075.1"/>
    </source>
</evidence>
<dbReference type="PANTHER" id="PTHR10809">
    <property type="entry name" value="VESICLE-ASSOCIATED MEMBRANE PROTEIN-ASSOCIATED PROTEIN"/>
    <property type="match status" value="1"/>
</dbReference>
<dbReference type="PANTHER" id="PTHR10809:SF6">
    <property type="entry name" value="AT11025P-RELATED"/>
    <property type="match status" value="1"/>
</dbReference>
<evidence type="ECO:0000256" key="8">
    <source>
        <dbReference type="SAM" id="Phobius"/>
    </source>
</evidence>
<comment type="similarity">
    <text evidence="2">Belongs to the VAMP-associated protein (VAP) (TC 9.B.17) family.</text>
</comment>
<evidence type="ECO:0000256" key="6">
    <source>
        <dbReference type="SAM" id="Coils"/>
    </source>
</evidence>
<dbReference type="InterPro" id="IPR008962">
    <property type="entry name" value="PapD-like_sf"/>
</dbReference>
<gene>
    <name evidence="10" type="ORF">BU14_0930s0007</name>
</gene>
<dbReference type="SUPFAM" id="SSF49354">
    <property type="entry name" value="PapD-like"/>
    <property type="match status" value="1"/>
</dbReference>
<organism evidence="10 11">
    <name type="scientific">Porphyra umbilicalis</name>
    <name type="common">Purple laver</name>
    <name type="synonym">Red alga</name>
    <dbReference type="NCBI Taxonomy" id="2786"/>
    <lineage>
        <taxon>Eukaryota</taxon>
        <taxon>Rhodophyta</taxon>
        <taxon>Bangiophyceae</taxon>
        <taxon>Bangiales</taxon>
        <taxon>Bangiaceae</taxon>
        <taxon>Porphyra</taxon>
    </lineage>
</organism>
<dbReference type="GO" id="GO:0090158">
    <property type="term" value="P:endoplasmic reticulum membrane organization"/>
    <property type="evidence" value="ECO:0007669"/>
    <property type="project" value="TreeGrafter"/>
</dbReference>
<keyword evidence="6" id="KW-0175">Coiled coil</keyword>
<dbReference type="GO" id="GO:0005789">
    <property type="term" value="C:endoplasmic reticulum membrane"/>
    <property type="evidence" value="ECO:0007669"/>
    <property type="project" value="InterPro"/>
</dbReference>
<dbReference type="OrthoDB" id="264603at2759"/>
<feature type="compositionally biased region" description="Pro residues" evidence="7">
    <location>
        <begin position="169"/>
        <end position="179"/>
    </location>
</feature>
<feature type="coiled-coil region" evidence="6">
    <location>
        <begin position="265"/>
        <end position="292"/>
    </location>
</feature>
<feature type="region of interest" description="Disordered" evidence="7">
    <location>
        <begin position="164"/>
        <end position="203"/>
    </location>
</feature>
<accession>A0A1X6NNC1</accession>
<keyword evidence="3 8" id="KW-0812">Transmembrane</keyword>
<proteinExistence type="inferred from homology"/>
<keyword evidence="4 8" id="KW-1133">Transmembrane helix</keyword>
<sequence length="381" mass="37435">MESLLHVQPPNVDFPATSAPAGGAGDYASAWLRLGSASAEPVAFKVKTTKPSRYCVRPNHGVVLPGGGVDVEVICLEPPPPSPGTAGSASPVVICRDKFLIQAAPAGAAVATVSAPAAEFWAAVPAGGLVEHKMKVAFAPPASAGGGGATPTATAMAAAATAAAASTSSPPPSMHPPSAMPASGGPPLRFSTPAEPAPLQPVRSTSMDAPVLPAAVHSTGAAAAAADEPGGEEEMLLAQAAPANGVGDSAATAMDAEWSRREALLAAAEARVTKLEDQLDASVAERDSLTKALIDARAAASMAEAQAAEATATTASAMAAAAEADAVARVTAATGGGAGDEVAALTKGPAGRVLAQPAGGISYLYAFLLCFLVALLTKLFL</sequence>
<evidence type="ECO:0000256" key="5">
    <source>
        <dbReference type="ARBA" id="ARBA00023136"/>
    </source>
</evidence>
<keyword evidence="5 8" id="KW-0472">Membrane</keyword>
<feature type="domain" description="MSP" evidence="9">
    <location>
        <begin position="4"/>
        <end position="139"/>
    </location>
</feature>
<dbReference type="Pfam" id="PF00635">
    <property type="entry name" value="Motile_Sperm"/>
    <property type="match status" value="1"/>
</dbReference>
<reference evidence="10 11" key="1">
    <citation type="submission" date="2017-03" db="EMBL/GenBank/DDBJ databases">
        <title>WGS assembly of Porphyra umbilicalis.</title>
        <authorList>
            <person name="Brawley S.H."/>
            <person name="Blouin N.A."/>
            <person name="Ficko-Blean E."/>
            <person name="Wheeler G.L."/>
            <person name="Lohr M."/>
            <person name="Goodson H.V."/>
            <person name="Jenkins J.W."/>
            <person name="Blaby-Haas C.E."/>
            <person name="Helliwell K.E."/>
            <person name="Chan C."/>
            <person name="Marriage T."/>
            <person name="Bhattacharya D."/>
            <person name="Klein A.S."/>
            <person name="Badis Y."/>
            <person name="Brodie J."/>
            <person name="Cao Y."/>
            <person name="Collen J."/>
            <person name="Dittami S.M."/>
            <person name="Gachon C.M."/>
            <person name="Green B.R."/>
            <person name="Karpowicz S."/>
            <person name="Kim J.W."/>
            <person name="Kudahl U."/>
            <person name="Lin S."/>
            <person name="Michel G."/>
            <person name="Mittag M."/>
            <person name="Olson B.J."/>
            <person name="Pangilinan J."/>
            <person name="Peng Y."/>
            <person name="Qiu H."/>
            <person name="Shu S."/>
            <person name="Singer J.T."/>
            <person name="Smith A.G."/>
            <person name="Sprecher B.N."/>
            <person name="Wagner V."/>
            <person name="Wang W."/>
            <person name="Wang Z.-Y."/>
            <person name="Yan J."/>
            <person name="Yarish C."/>
            <person name="Zoeuner-Riek S."/>
            <person name="Zhuang Y."/>
            <person name="Zou Y."/>
            <person name="Lindquist E.A."/>
            <person name="Grimwood J."/>
            <person name="Barry K."/>
            <person name="Rokhsar D.S."/>
            <person name="Schmutz J."/>
            <person name="Stiller J.W."/>
            <person name="Grossman A.R."/>
            <person name="Prochnik S.E."/>
        </authorList>
    </citation>
    <scope>NUCLEOTIDE SEQUENCE [LARGE SCALE GENOMIC DNA]</scope>
    <source>
        <strain evidence="10">4086291</strain>
    </source>
</reference>
<name>A0A1X6NNC1_PORUM</name>
<protein>
    <recommendedName>
        <fullName evidence="9">MSP domain-containing protein</fullName>
    </recommendedName>
</protein>
<keyword evidence="11" id="KW-1185">Reference proteome</keyword>
<evidence type="ECO:0000256" key="4">
    <source>
        <dbReference type="ARBA" id="ARBA00022989"/>
    </source>
</evidence>
<dbReference type="EMBL" id="KV919322">
    <property type="protein sequence ID" value="OSX70075.1"/>
    <property type="molecule type" value="Genomic_DNA"/>
</dbReference>